<dbReference type="Pfam" id="PF03060">
    <property type="entry name" value="NMO"/>
    <property type="match status" value="2"/>
</dbReference>
<proteinExistence type="predicted"/>
<dbReference type="EC" id="1.3.1.9" evidence="4"/>
<gene>
    <name evidence="4" type="ORF">LP43_1189</name>
</gene>
<dbReference type="PANTHER" id="PTHR32332">
    <property type="entry name" value="2-NITROPROPANE DIOXYGENASE"/>
    <property type="match status" value="1"/>
</dbReference>
<dbReference type="InterPro" id="IPR013785">
    <property type="entry name" value="Aldolase_TIM"/>
</dbReference>
<dbReference type="Gene3D" id="3.20.20.70">
    <property type="entry name" value="Aldolase class I"/>
    <property type="match status" value="1"/>
</dbReference>
<keyword evidence="2" id="KW-0288">FMN</keyword>
<sequence>MTIITKFTRQLGLNHPVMSAPMGTVSGGRLAAAVSNVGGLGMVGVGYGNKEWLRRELELVRKSTNRPWGVGFITWCITQEIFDLVMAYAPHVVMFSFGDMSPWVKQVKAKNIPVFSQVHDLNGAIDAHSKGADFIVAQGSEAGGHGTGARGTFSLVRGIKKQSLNLPIIAAGGIADGATLAAALNTGADAVSMGTRFYASFEAFADYRMKERLVECSGDDTIRTEVFDIVREIAWPKGYNARAITNKFVALWHGNERDLKLFKTKHKPKYLHAQEHADPKIAAVWAGEGIDYINDIKDAADIVREVIKTAKIKLI</sequence>
<dbReference type="RefSeq" id="WP_036313158.1">
    <property type="nucleotide sequence ID" value="NZ_JRQD01000002.1"/>
</dbReference>
<keyword evidence="1" id="KW-0285">Flavoprotein</keyword>
<protein>
    <submittedName>
        <fullName evidence="4">Enoyl-[acyl-carrier-protein] reductase [FMN]</fullName>
        <ecNumber evidence="4">1.3.1.9</ecNumber>
    </submittedName>
</protein>
<dbReference type="STRING" id="392484.LP43_1189"/>
<evidence type="ECO:0000256" key="3">
    <source>
        <dbReference type="ARBA" id="ARBA00023002"/>
    </source>
</evidence>
<keyword evidence="3 4" id="KW-0560">Oxidoreductase</keyword>
<comment type="caution">
    <text evidence="4">The sequence shown here is derived from an EMBL/GenBank/DDBJ whole genome shotgun (WGS) entry which is preliminary data.</text>
</comment>
<dbReference type="AlphaFoldDB" id="A0A0A0BKE7"/>
<dbReference type="Proteomes" id="UP000029999">
    <property type="component" value="Unassembled WGS sequence"/>
</dbReference>
<evidence type="ECO:0000313" key="5">
    <source>
        <dbReference type="Proteomes" id="UP000029999"/>
    </source>
</evidence>
<organism evidence="4 5">
    <name type="scientific">Methylophaga thiooxydans</name>
    <dbReference type="NCBI Taxonomy" id="392484"/>
    <lineage>
        <taxon>Bacteria</taxon>
        <taxon>Pseudomonadati</taxon>
        <taxon>Pseudomonadota</taxon>
        <taxon>Gammaproteobacteria</taxon>
        <taxon>Thiotrichales</taxon>
        <taxon>Piscirickettsiaceae</taxon>
        <taxon>Methylophaga</taxon>
    </lineage>
</organism>
<accession>A0A0A0BKE7</accession>
<reference evidence="4 5" key="1">
    <citation type="submission" date="2014-09" db="EMBL/GenBank/DDBJ databases">
        <authorList>
            <person name="Grob C."/>
            <person name="Taubert M."/>
            <person name="Howat A.M."/>
            <person name="Burns O.J."/>
            <person name="Dixon J.L."/>
            <person name="Chen Y."/>
            <person name="Murrell J.C."/>
        </authorList>
    </citation>
    <scope>NUCLEOTIDE SEQUENCE [LARGE SCALE GENOMIC DNA]</scope>
    <source>
        <strain evidence="4">L4</strain>
    </source>
</reference>
<evidence type="ECO:0000313" key="4">
    <source>
        <dbReference type="EMBL" id="KGM07574.1"/>
    </source>
</evidence>
<name>A0A0A0BKE7_9GAMM</name>
<dbReference type="CDD" id="cd04730">
    <property type="entry name" value="NPD_like"/>
    <property type="match status" value="1"/>
</dbReference>
<evidence type="ECO:0000256" key="1">
    <source>
        <dbReference type="ARBA" id="ARBA00022630"/>
    </source>
</evidence>
<dbReference type="SUPFAM" id="SSF51412">
    <property type="entry name" value="Inosine monophosphate dehydrogenase (IMPDH)"/>
    <property type="match status" value="1"/>
</dbReference>
<dbReference type="GO" id="GO:0004318">
    <property type="term" value="F:enoyl-[acyl-carrier-protein] reductase (NADH) activity"/>
    <property type="evidence" value="ECO:0007669"/>
    <property type="project" value="UniProtKB-EC"/>
</dbReference>
<dbReference type="EMBL" id="JRQD01000002">
    <property type="protein sequence ID" value="KGM07574.1"/>
    <property type="molecule type" value="Genomic_DNA"/>
</dbReference>
<dbReference type="GO" id="GO:0018580">
    <property type="term" value="F:nitronate monooxygenase activity"/>
    <property type="evidence" value="ECO:0007669"/>
    <property type="project" value="InterPro"/>
</dbReference>
<evidence type="ECO:0000256" key="2">
    <source>
        <dbReference type="ARBA" id="ARBA00022643"/>
    </source>
</evidence>
<dbReference type="InterPro" id="IPR004136">
    <property type="entry name" value="NMO"/>
</dbReference>
<dbReference type="PANTHER" id="PTHR32332:SF31">
    <property type="entry name" value="2-NITROPROPANE DIOXYGENASE FAMILY, PUTATIVE (AFU_ORTHOLOGUE AFUA_2G09850)-RELATED"/>
    <property type="match status" value="1"/>
</dbReference>